<reference evidence="1 2" key="1">
    <citation type="submission" date="2018-06" db="EMBL/GenBank/DDBJ databases">
        <authorList>
            <consortium name="Pathogen Informatics"/>
            <person name="Doyle S."/>
        </authorList>
    </citation>
    <scope>NUCLEOTIDE SEQUENCE [LARGE SCALE GENOMIC DNA]</scope>
    <source>
        <strain evidence="1 2">NCTC10698</strain>
    </source>
</reference>
<proteinExistence type="predicted"/>
<accession>A0A8B4S4Y1</accession>
<dbReference type="EMBL" id="UFXL01000001">
    <property type="protein sequence ID" value="SUY78234.1"/>
    <property type="molecule type" value="Genomic_DNA"/>
</dbReference>
<dbReference type="AlphaFoldDB" id="A0A8B4S4Y1"/>
<evidence type="ECO:0000313" key="1">
    <source>
        <dbReference type="EMBL" id="SUY78234.1"/>
    </source>
</evidence>
<dbReference type="Proteomes" id="UP000255070">
    <property type="component" value="Unassembled WGS sequence"/>
</dbReference>
<gene>
    <name evidence="1" type="ORF">NCTC10698_03147</name>
</gene>
<evidence type="ECO:0000313" key="2">
    <source>
        <dbReference type="Proteomes" id="UP000255070"/>
    </source>
</evidence>
<name>A0A8B4S4Y1_COMTE</name>
<keyword evidence="2" id="KW-1185">Reference proteome</keyword>
<sequence>MSWICTCAPSPFALEVVASARAGKALRRRIGRAFGGEKETGCDSESGSDVWKQYICRTGNAINYSRELVLAQGIQFEQIAGADTAFEAPPNGRLSPCSSVFF</sequence>
<protein>
    <submittedName>
        <fullName evidence="1">Uncharacterized protein</fullName>
    </submittedName>
</protein>
<organism evidence="1 2">
    <name type="scientific">Comamonas testosteroni</name>
    <name type="common">Pseudomonas testosteroni</name>
    <dbReference type="NCBI Taxonomy" id="285"/>
    <lineage>
        <taxon>Bacteria</taxon>
        <taxon>Pseudomonadati</taxon>
        <taxon>Pseudomonadota</taxon>
        <taxon>Betaproteobacteria</taxon>
        <taxon>Burkholderiales</taxon>
        <taxon>Comamonadaceae</taxon>
        <taxon>Comamonas</taxon>
    </lineage>
</organism>
<comment type="caution">
    <text evidence="1">The sequence shown here is derived from an EMBL/GenBank/DDBJ whole genome shotgun (WGS) entry which is preliminary data.</text>
</comment>